<feature type="region of interest" description="Disordered" evidence="1">
    <location>
        <begin position="1"/>
        <end position="68"/>
    </location>
</feature>
<keyword evidence="4" id="KW-1185">Reference proteome</keyword>
<dbReference type="OrthoDB" id="240669at2157"/>
<accession>L9VZD9</accession>
<organism evidence="3 4">
    <name type="scientific">Natronorubrum sulfidifaciens JCM 14089</name>
    <dbReference type="NCBI Taxonomy" id="1230460"/>
    <lineage>
        <taxon>Archaea</taxon>
        <taxon>Methanobacteriati</taxon>
        <taxon>Methanobacteriota</taxon>
        <taxon>Stenosarchaea group</taxon>
        <taxon>Halobacteria</taxon>
        <taxon>Halobacteriales</taxon>
        <taxon>Natrialbaceae</taxon>
        <taxon>Natronorubrum</taxon>
    </lineage>
</organism>
<dbReference type="RefSeq" id="WP_008164208.1">
    <property type="nucleotide sequence ID" value="NZ_AOHX01000045.1"/>
</dbReference>
<feature type="compositionally biased region" description="Polar residues" evidence="1">
    <location>
        <begin position="1"/>
        <end position="11"/>
    </location>
</feature>
<proteinExistence type="predicted"/>
<feature type="compositionally biased region" description="Basic and acidic residues" evidence="1">
    <location>
        <begin position="498"/>
        <end position="518"/>
    </location>
</feature>
<feature type="compositionally biased region" description="Basic and acidic residues" evidence="1">
    <location>
        <begin position="21"/>
        <end position="32"/>
    </location>
</feature>
<dbReference type="EMBL" id="AOHX01000045">
    <property type="protein sequence ID" value="ELY42579.1"/>
    <property type="molecule type" value="Genomic_DNA"/>
</dbReference>
<sequence length="581" mass="65708">MSSDASRSASEPTVVPGGDYDLPRNEGIETRSKTYPTPPGHGGGGKFVLNDASRPAGRIPFDAGENRNIPDGSLYQHARAAHYAHEDEIVVDPTEEKERIVLSRDYLVDGVPHAVVQTDSRWRGGRGKGSNYRPFYKYDVTLKPIDHEGEIEWSKTPLNALSLKIQPQYDGMVNSDGNDVNLPFGTGTLVHVQTTWVEHPEALADRAADLVAHVFDYDLDEDEISEQSKGFWKAETHVRCDDAKTDDLVHTIRQSADLLAEHAADVDTTGLASDGNWLEAKITTRDWRQLGFPDLDANILLKLYYTDNPEAVSYPFDQPKIEAALMGNPNGDNHHWDEWDDIMRALREIVLSHLVWADVGVTDLVGDDVFGGPTAEPYTWQHPEGRRWWLRKHYESLVPELYREVTKPNTQLVYDILDTVRRHGTVTYQTLMEETGGAYRTIRKHVSRLTYPDDDPDSDEPGILKKVQGVQTWVAFSSRFFEDAADDALDEVNPDDTPEAKSERADKRREDRQERQQQNDDDLEESDDDGRADRRDRDDWRPIDTLPYSPANVGQFIARGDLEAQDVKVRISAYDWLNATG</sequence>
<dbReference type="eggNOG" id="arCOG06319">
    <property type="taxonomic scope" value="Archaea"/>
</dbReference>
<feature type="domain" description="DUF7845" evidence="2">
    <location>
        <begin position="131"/>
        <end position="365"/>
    </location>
</feature>
<name>L9VZD9_9EURY</name>
<feature type="compositionally biased region" description="Acidic residues" evidence="1">
    <location>
        <begin position="519"/>
        <end position="528"/>
    </location>
</feature>
<feature type="compositionally biased region" description="Acidic residues" evidence="1">
    <location>
        <begin position="488"/>
        <end position="497"/>
    </location>
</feature>
<evidence type="ECO:0000259" key="2">
    <source>
        <dbReference type="Pfam" id="PF25227"/>
    </source>
</evidence>
<feature type="compositionally biased region" description="Basic and acidic residues" evidence="1">
    <location>
        <begin position="529"/>
        <end position="542"/>
    </location>
</feature>
<gene>
    <name evidence="3" type="ORF">C495_14737</name>
</gene>
<feature type="region of interest" description="Disordered" evidence="1">
    <location>
        <begin position="488"/>
        <end position="551"/>
    </location>
</feature>
<comment type="caution">
    <text evidence="3">The sequence shown here is derived from an EMBL/GenBank/DDBJ whole genome shotgun (WGS) entry which is preliminary data.</text>
</comment>
<dbReference type="AlphaFoldDB" id="L9VZD9"/>
<dbReference type="PATRIC" id="fig|1230460.4.peg.2993"/>
<protein>
    <recommendedName>
        <fullName evidence="2">DUF7845 domain-containing protein</fullName>
    </recommendedName>
</protein>
<reference evidence="3 4" key="1">
    <citation type="journal article" date="2014" name="PLoS Genet.">
        <title>Phylogenetically driven sequencing of extremely halophilic archaea reveals strategies for static and dynamic osmo-response.</title>
        <authorList>
            <person name="Becker E.A."/>
            <person name="Seitzer P.M."/>
            <person name="Tritt A."/>
            <person name="Larsen D."/>
            <person name="Krusor M."/>
            <person name="Yao A.I."/>
            <person name="Wu D."/>
            <person name="Madern D."/>
            <person name="Eisen J.A."/>
            <person name="Darling A.E."/>
            <person name="Facciotti M.T."/>
        </authorList>
    </citation>
    <scope>NUCLEOTIDE SEQUENCE [LARGE SCALE GENOMIC DNA]</scope>
    <source>
        <strain evidence="3 4">JCM 14089</strain>
    </source>
</reference>
<evidence type="ECO:0000313" key="4">
    <source>
        <dbReference type="Proteomes" id="UP000011661"/>
    </source>
</evidence>
<evidence type="ECO:0000313" key="3">
    <source>
        <dbReference type="EMBL" id="ELY42579.1"/>
    </source>
</evidence>
<evidence type="ECO:0000256" key="1">
    <source>
        <dbReference type="SAM" id="MobiDB-lite"/>
    </source>
</evidence>
<dbReference type="Pfam" id="PF25227">
    <property type="entry name" value="DUF7845"/>
    <property type="match status" value="1"/>
</dbReference>
<dbReference type="InterPro" id="IPR057167">
    <property type="entry name" value="DUF7845"/>
</dbReference>
<dbReference type="Proteomes" id="UP000011661">
    <property type="component" value="Unassembled WGS sequence"/>
</dbReference>
<dbReference type="STRING" id="1230460.C495_14737"/>